<dbReference type="Gene3D" id="3.40.1350.10">
    <property type="match status" value="1"/>
</dbReference>
<dbReference type="GO" id="GO:0009307">
    <property type="term" value="P:DNA restriction-modification system"/>
    <property type="evidence" value="ECO:0007669"/>
    <property type="project" value="InterPro"/>
</dbReference>
<comment type="caution">
    <text evidence="4">The sequence shown here is derived from an EMBL/GenBank/DDBJ whole genome shotgun (WGS) entry which is preliminary data.</text>
</comment>
<feature type="region of interest" description="Disordered" evidence="1">
    <location>
        <begin position="90"/>
        <end position="113"/>
    </location>
</feature>
<sequence length="248" mass="25719">MFSLRQLSLCFGLVAIVLCGAGLLVKVAAREAADRPVAALVAGVALGLPALAAVRAVRRRRGRAAWRTAEVLPAQGDAAAPVVPSLVEEPAGEAPFGTGTGAGTGAGTEPETEAEVAIEDEVAYEAMTPEEFELAVAELCARDGCEDVRVVGGAGDLGADVLATAPDGRRLVIQCKRYTAPHKVGSQDVQRFGGTCFAVHEAHIAVVITTSEFTEPAVDYAAACGIRCFDGRELTEWARHTGPAPWIG</sequence>
<accession>A0A1R1SCH2</accession>
<dbReference type="InterPro" id="IPR007560">
    <property type="entry name" value="Restrct_endonuc_IV_Mrr"/>
</dbReference>
<keyword evidence="5" id="KW-1185">Reference proteome</keyword>
<dbReference type="InterPro" id="IPR011856">
    <property type="entry name" value="tRNA_endonuc-like_dom_sf"/>
</dbReference>
<keyword evidence="4" id="KW-0378">Hydrolase</keyword>
<organism evidence="4 5">
    <name type="scientific">Streptomyces sparsogenes DSM 40356</name>
    <dbReference type="NCBI Taxonomy" id="1331668"/>
    <lineage>
        <taxon>Bacteria</taxon>
        <taxon>Bacillati</taxon>
        <taxon>Actinomycetota</taxon>
        <taxon>Actinomycetes</taxon>
        <taxon>Kitasatosporales</taxon>
        <taxon>Streptomycetaceae</taxon>
        <taxon>Streptomyces</taxon>
    </lineage>
</organism>
<name>A0A1R1SCH2_9ACTN</name>
<evidence type="ECO:0000256" key="2">
    <source>
        <dbReference type="SAM" id="Phobius"/>
    </source>
</evidence>
<dbReference type="PANTHER" id="PTHR30015:SF6">
    <property type="entry name" value="SLL1429 PROTEIN"/>
    <property type="match status" value="1"/>
</dbReference>
<dbReference type="GO" id="GO:0015666">
    <property type="term" value="F:restriction endodeoxyribonuclease activity"/>
    <property type="evidence" value="ECO:0007669"/>
    <property type="project" value="TreeGrafter"/>
</dbReference>
<evidence type="ECO:0000313" key="4">
    <source>
        <dbReference type="EMBL" id="OMI35898.1"/>
    </source>
</evidence>
<feature type="transmembrane region" description="Helical" evidence="2">
    <location>
        <begin position="39"/>
        <end position="57"/>
    </location>
</feature>
<dbReference type="AlphaFoldDB" id="A0A1R1SCH2"/>
<dbReference type="Proteomes" id="UP000186168">
    <property type="component" value="Unassembled WGS sequence"/>
</dbReference>
<dbReference type="EMBL" id="ASQP01000385">
    <property type="protein sequence ID" value="OMI35898.1"/>
    <property type="molecule type" value="Genomic_DNA"/>
</dbReference>
<proteinExistence type="predicted"/>
<feature type="domain" description="Restriction endonuclease type IV Mrr" evidence="3">
    <location>
        <begin position="125"/>
        <end position="237"/>
    </location>
</feature>
<dbReference type="InterPro" id="IPR052906">
    <property type="entry name" value="Type_IV_Methyl-Rstrct_Enzyme"/>
</dbReference>
<dbReference type="GO" id="GO:0003677">
    <property type="term" value="F:DNA binding"/>
    <property type="evidence" value="ECO:0007669"/>
    <property type="project" value="InterPro"/>
</dbReference>
<protein>
    <submittedName>
        <fullName evidence="4">Restriction endonuclease</fullName>
    </submittedName>
</protein>
<reference evidence="4 5" key="1">
    <citation type="submission" date="2013-05" db="EMBL/GenBank/DDBJ databases">
        <title>Genome sequence of Streptomyces sparsogenes DSM 40356.</title>
        <authorList>
            <person name="Coyne S."/>
            <person name="Seebeck F.P."/>
        </authorList>
    </citation>
    <scope>NUCLEOTIDE SEQUENCE [LARGE SCALE GENOMIC DNA]</scope>
    <source>
        <strain evidence="4 5">DSM 40356</strain>
    </source>
</reference>
<keyword evidence="2" id="KW-1133">Transmembrane helix</keyword>
<dbReference type="Pfam" id="PF04471">
    <property type="entry name" value="Mrr_cat"/>
    <property type="match status" value="1"/>
</dbReference>
<keyword evidence="2" id="KW-0472">Membrane</keyword>
<keyword evidence="4" id="KW-0540">Nuclease</keyword>
<dbReference type="SUPFAM" id="SSF52980">
    <property type="entry name" value="Restriction endonuclease-like"/>
    <property type="match status" value="1"/>
</dbReference>
<dbReference type="PANTHER" id="PTHR30015">
    <property type="entry name" value="MRR RESTRICTION SYSTEM PROTEIN"/>
    <property type="match status" value="1"/>
</dbReference>
<gene>
    <name evidence="4" type="ORF">SPAR_28951</name>
</gene>
<dbReference type="STRING" id="67365.GCA_001704635_02539"/>
<dbReference type="InterPro" id="IPR011335">
    <property type="entry name" value="Restrct_endonuc-II-like"/>
</dbReference>
<keyword evidence="2" id="KW-0812">Transmembrane</keyword>
<keyword evidence="4" id="KW-0255">Endonuclease</keyword>
<evidence type="ECO:0000259" key="3">
    <source>
        <dbReference type="Pfam" id="PF04471"/>
    </source>
</evidence>
<evidence type="ECO:0000256" key="1">
    <source>
        <dbReference type="SAM" id="MobiDB-lite"/>
    </source>
</evidence>
<evidence type="ECO:0000313" key="5">
    <source>
        <dbReference type="Proteomes" id="UP000186168"/>
    </source>
</evidence>